<organism evidence="2 3">
    <name type="scientific">Ekhidna lutea</name>
    <dbReference type="NCBI Taxonomy" id="447679"/>
    <lineage>
        <taxon>Bacteria</taxon>
        <taxon>Pseudomonadati</taxon>
        <taxon>Bacteroidota</taxon>
        <taxon>Cytophagia</taxon>
        <taxon>Cytophagales</taxon>
        <taxon>Reichenbachiellaceae</taxon>
        <taxon>Ekhidna</taxon>
    </lineage>
</organism>
<feature type="transmembrane region" description="Helical" evidence="1">
    <location>
        <begin position="83"/>
        <end position="106"/>
    </location>
</feature>
<dbReference type="Proteomes" id="UP000198393">
    <property type="component" value="Unassembled WGS sequence"/>
</dbReference>
<keyword evidence="3" id="KW-1185">Reference proteome</keyword>
<keyword evidence="1" id="KW-0472">Membrane</keyword>
<dbReference type="AlphaFoldDB" id="A0A239KN89"/>
<accession>A0A239KN89</accession>
<proteinExistence type="predicted"/>
<evidence type="ECO:0008006" key="4">
    <source>
        <dbReference type="Google" id="ProtNLM"/>
    </source>
</evidence>
<reference evidence="2 3" key="1">
    <citation type="submission" date="2017-06" db="EMBL/GenBank/DDBJ databases">
        <authorList>
            <person name="Kim H.J."/>
            <person name="Triplett B.A."/>
        </authorList>
    </citation>
    <scope>NUCLEOTIDE SEQUENCE [LARGE SCALE GENOMIC DNA]</scope>
    <source>
        <strain evidence="2 3">DSM 19307</strain>
    </source>
</reference>
<feature type="transmembrane region" description="Helical" evidence="1">
    <location>
        <begin position="180"/>
        <end position="203"/>
    </location>
</feature>
<evidence type="ECO:0000313" key="3">
    <source>
        <dbReference type="Proteomes" id="UP000198393"/>
    </source>
</evidence>
<evidence type="ECO:0000256" key="1">
    <source>
        <dbReference type="SAM" id="Phobius"/>
    </source>
</evidence>
<dbReference type="EMBL" id="FZPD01000004">
    <property type="protein sequence ID" value="SNT19138.1"/>
    <property type="molecule type" value="Genomic_DNA"/>
</dbReference>
<gene>
    <name evidence="2" type="ORF">SAMN05421640_2762</name>
</gene>
<name>A0A239KN89_EKHLU</name>
<dbReference type="Pfam" id="PF12412">
    <property type="entry name" value="DUF3667"/>
    <property type="match status" value="1"/>
</dbReference>
<dbReference type="InterPro" id="IPR022134">
    <property type="entry name" value="DUF3667"/>
</dbReference>
<feature type="transmembrane region" description="Helical" evidence="1">
    <location>
        <begin position="244"/>
        <end position="272"/>
    </location>
</feature>
<feature type="transmembrane region" description="Helical" evidence="1">
    <location>
        <begin position="149"/>
        <end position="168"/>
    </location>
</feature>
<evidence type="ECO:0000313" key="2">
    <source>
        <dbReference type="EMBL" id="SNT19138.1"/>
    </source>
</evidence>
<feature type="transmembrane region" description="Helical" evidence="1">
    <location>
        <begin position="215"/>
        <end position="232"/>
    </location>
</feature>
<dbReference type="RefSeq" id="WP_179213422.1">
    <property type="nucleotide sequence ID" value="NZ_FZPD01000004.1"/>
</dbReference>
<keyword evidence="1" id="KW-1133">Transmembrane helix</keyword>
<protein>
    <recommendedName>
        <fullName evidence="4">DUF3667 domain-containing protein</fullName>
    </recommendedName>
</protein>
<keyword evidence="1" id="KW-0812">Transmembrane</keyword>
<sequence length="274" mass="32220">METRTCKSCERQFTGNYCNHCGEKIINQNDRTLKHFFGELINAFTFADNKLWRTLKVIIQKPGFLSKEFAEGRRKPYMKPVSIFFLANLIYFLFPLINTFTTPLSIQRNSFYYSPLVVAWVDEVIDQRNISFEEYKAVYDTKTTELSKLLLVVFAYMLAILFWPIHLGSKRKYFADHLTISLEAMTFTLLIVIQLFGFFAVVLRQFDIINLGTNFYSTSFACLALAYFFYFMERKFYSFKPRRALINTILCIGAVLVCLISYRALLFFITFWSI</sequence>